<comment type="caution">
    <text evidence="1">The sequence shown here is derived from an EMBL/GenBank/DDBJ whole genome shotgun (WGS) entry which is preliminary data.</text>
</comment>
<accession>A0ABW6CIN9</accession>
<dbReference type="RefSeq" id="WP_379672302.1">
    <property type="nucleotide sequence ID" value="NZ_JBHUCJ010000111.1"/>
</dbReference>
<evidence type="ECO:0000313" key="2">
    <source>
        <dbReference type="Proteomes" id="UP001598201"/>
    </source>
</evidence>
<dbReference type="Proteomes" id="UP001598201">
    <property type="component" value="Unassembled WGS sequence"/>
</dbReference>
<feature type="non-terminal residue" evidence="1">
    <location>
        <position position="86"/>
    </location>
</feature>
<dbReference type="EMBL" id="JBHUCJ010000111">
    <property type="protein sequence ID" value="MFD3226810.1"/>
    <property type="molecule type" value="Genomic_DNA"/>
</dbReference>
<name>A0ABW6CIN9_RAHSY</name>
<protein>
    <submittedName>
        <fullName evidence="1">Uncharacterized protein</fullName>
    </submittedName>
</protein>
<sequence>MNQGTLPRCERDYQENKLHGSFAPVRIPHNRSIRFLEVFCHTDEVTFKANVAFSLKAVLFTVRATEWQKRKDCFGKTLKPWPVFVD</sequence>
<reference evidence="1 2" key="1">
    <citation type="submission" date="2024-09" db="EMBL/GenBank/DDBJ databases">
        <title>Genomes of Rahnella.</title>
        <authorList>
            <person name="Mnguni F.C."/>
            <person name="Shin G.Y."/>
            <person name="Coutinho T."/>
        </authorList>
    </citation>
    <scope>NUCLEOTIDE SEQUENCE [LARGE SCALE GENOMIC DNA]</scope>
    <source>
        <strain evidence="1 2">20WA0057</strain>
    </source>
</reference>
<gene>
    <name evidence="1" type="ORF">ACFPK4_25035</name>
</gene>
<evidence type="ECO:0000313" key="1">
    <source>
        <dbReference type="EMBL" id="MFD3226810.1"/>
    </source>
</evidence>
<organism evidence="1 2">
    <name type="scientific">Rahnella sp. (strain Y9602)</name>
    <dbReference type="NCBI Taxonomy" id="2703885"/>
    <lineage>
        <taxon>Bacteria</taxon>
        <taxon>Pseudomonadati</taxon>
        <taxon>Pseudomonadota</taxon>
        <taxon>Gammaproteobacteria</taxon>
        <taxon>Enterobacterales</taxon>
        <taxon>Yersiniaceae</taxon>
        <taxon>Rahnella</taxon>
    </lineage>
</organism>
<keyword evidence="2" id="KW-1185">Reference proteome</keyword>
<proteinExistence type="predicted"/>